<dbReference type="InterPro" id="IPR052168">
    <property type="entry name" value="Cytochrome_b561_oxidase"/>
</dbReference>
<keyword evidence="9 13" id="KW-1133">Transmembrane helix</keyword>
<comment type="subcellular location">
    <subcellularLocation>
        <location evidence="2">Cell membrane</location>
        <topology evidence="2">Multi-pass membrane protein</topology>
    </subcellularLocation>
</comment>
<comment type="cofactor">
    <cofactor evidence="1">
        <name>heme b</name>
        <dbReference type="ChEBI" id="CHEBI:60344"/>
    </cofactor>
</comment>
<dbReference type="Gene3D" id="1.20.950.20">
    <property type="entry name" value="Transmembrane di-heme cytochromes, Chain C"/>
    <property type="match status" value="1"/>
</dbReference>
<evidence type="ECO:0000256" key="3">
    <source>
        <dbReference type="ARBA" id="ARBA00022448"/>
    </source>
</evidence>
<dbReference type="AlphaFoldDB" id="A0A7W8IEY1"/>
<dbReference type="GO" id="GO:0009055">
    <property type="term" value="F:electron transfer activity"/>
    <property type="evidence" value="ECO:0007669"/>
    <property type="project" value="InterPro"/>
</dbReference>
<dbReference type="EMBL" id="JACHDY010000001">
    <property type="protein sequence ID" value="MBB5315954.1"/>
    <property type="molecule type" value="Genomic_DNA"/>
</dbReference>
<keyword evidence="11 13" id="KW-0472">Membrane</keyword>
<evidence type="ECO:0000256" key="5">
    <source>
        <dbReference type="ARBA" id="ARBA00022617"/>
    </source>
</evidence>
<evidence type="ECO:0000313" key="16">
    <source>
        <dbReference type="Proteomes" id="UP000568106"/>
    </source>
</evidence>
<keyword evidence="6 13" id="KW-0812">Transmembrane</keyword>
<evidence type="ECO:0000256" key="9">
    <source>
        <dbReference type="ARBA" id="ARBA00022989"/>
    </source>
</evidence>
<keyword evidence="7" id="KW-0479">Metal-binding</keyword>
<organism evidence="15 16">
    <name type="scientific">Tunturiibacter empetritectus</name>
    <dbReference type="NCBI Taxonomy" id="3069691"/>
    <lineage>
        <taxon>Bacteria</taxon>
        <taxon>Pseudomonadati</taxon>
        <taxon>Acidobacteriota</taxon>
        <taxon>Terriglobia</taxon>
        <taxon>Terriglobales</taxon>
        <taxon>Acidobacteriaceae</taxon>
        <taxon>Tunturiibacter</taxon>
    </lineage>
</organism>
<evidence type="ECO:0000256" key="12">
    <source>
        <dbReference type="ARBA" id="ARBA00037975"/>
    </source>
</evidence>
<evidence type="ECO:0000256" key="8">
    <source>
        <dbReference type="ARBA" id="ARBA00022982"/>
    </source>
</evidence>
<dbReference type="Proteomes" id="UP000568106">
    <property type="component" value="Unassembled WGS sequence"/>
</dbReference>
<dbReference type="GO" id="GO:0020037">
    <property type="term" value="F:heme binding"/>
    <property type="evidence" value="ECO:0007669"/>
    <property type="project" value="TreeGrafter"/>
</dbReference>
<feature type="transmembrane region" description="Helical" evidence="13">
    <location>
        <begin position="143"/>
        <end position="161"/>
    </location>
</feature>
<evidence type="ECO:0000313" key="15">
    <source>
        <dbReference type="EMBL" id="MBB5315954.1"/>
    </source>
</evidence>
<comment type="caution">
    <text evidence="15">The sequence shown here is derived from an EMBL/GenBank/DDBJ whole genome shotgun (WGS) entry which is preliminary data.</text>
</comment>
<evidence type="ECO:0000256" key="2">
    <source>
        <dbReference type="ARBA" id="ARBA00004651"/>
    </source>
</evidence>
<evidence type="ECO:0000256" key="1">
    <source>
        <dbReference type="ARBA" id="ARBA00001970"/>
    </source>
</evidence>
<name>A0A7W8IEY1_9BACT</name>
<evidence type="ECO:0000256" key="10">
    <source>
        <dbReference type="ARBA" id="ARBA00023004"/>
    </source>
</evidence>
<keyword evidence="10" id="KW-0408">Iron</keyword>
<evidence type="ECO:0000259" key="14">
    <source>
        <dbReference type="Pfam" id="PF01292"/>
    </source>
</evidence>
<keyword evidence="3" id="KW-0813">Transport</keyword>
<sequence length="190" mass="21331">MTTTRTRFTAPQRLLHWLMAICILSMLFIGVGMVSTITTRYLTLVQIHKPLGIAILVLALIRLTLRIIYGAPSLPADLPEPIKLAAISSQYIFYVLMIAMPLIGWAMLSAAAYPVVLFGSVHLPSILPVSPSLHTLLWRAHHYLAFAFFAFILMHVAAILFHKLVRNDGVFEAMAPVLTQDQRERIDRLE</sequence>
<evidence type="ECO:0000256" key="7">
    <source>
        <dbReference type="ARBA" id="ARBA00022723"/>
    </source>
</evidence>
<dbReference type="PANTHER" id="PTHR30529">
    <property type="entry name" value="CYTOCHROME B561"/>
    <property type="match status" value="1"/>
</dbReference>
<keyword evidence="4" id="KW-1003">Cell membrane</keyword>
<accession>A0A7W8IEY1</accession>
<reference evidence="15" key="1">
    <citation type="submission" date="2020-08" db="EMBL/GenBank/DDBJ databases">
        <title>Genomic Encyclopedia of Type Strains, Phase IV (KMG-V): Genome sequencing to study the core and pangenomes of soil and plant-associated prokaryotes.</title>
        <authorList>
            <person name="Whitman W."/>
        </authorList>
    </citation>
    <scope>NUCLEOTIDE SEQUENCE [LARGE SCALE GENOMIC DNA]</scope>
    <source>
        <strain evidence="15">M8UP27</strain>
    </source>
</reference>
<dbReference type="InterPro" id="IPR011577">
    <property type="entry name" value="Cyt_b561_bac/Ni-Hgenase"/>
</dbReference>
<dbReference type="SUPFAM" id="SSF81342">
    <property type="entry name" value="Transmembrane di-heme cytochromes"/>
    <property type="match status" value="1"/>
</dbReference>
<protein>
    <submittedName>
        <fullName evidence="15">Cytochrome b561</fullName>
    </submittedName>
</protein>
<evidence type="ECO:0000256" key="6">
    <source>
        <dbReference type="ARBA" id="ARBA00022692"/>
    </source>
</evidence>
<feature type="transmembrane region" description="Helical" evidence="13">
    <location>
        <begin position="51"/>
        <end position="71"/>
    </location>
</feature>
<proteinExistence type="inferred from homology"/>
<dbReference type="GO" id="GO:0005886">
    <property type="term" value="C:plasma membrane"/>
    <property type="evidence" value="ECO:0007669"/>
    <property type="project" value="UniProtKB-SubCell"/>
</dbReference>
<dbReference type="GO" id="GO:0022904">
    <property type="term" value="P:respiratory electron transport chain"/>
    <property type="evidence" value="ECO:0007669"/>
    <property type="project" value="InterPro"/>
</dbReference>
<feature type="domain" description="Cytochrome b561 bacterial/Ni-hydrogenase" evidence="14">
    <location>
        <begin position="7"/>
        <end position="175"/>
    </location>
</feature>
<feature type="transmembrane region" description="Helical" evidence="13">
    <location>
        <begin position="14"/>
        <end position="39"/>
    </location>
</feature>
<comment type="similarity">
    <text evidence="12">Belongs to the cytochrome b561 family.</text>
</comment>
<keyword evidence="8" id="KW-0249">Electron transport</keyword>
<gene>
    <name evidence="15" type="ORF">HDF09_000604</name>
</gene>
<dbReference type="Pfam" id="PF01292">
    <property type="entry name" value="Ni_hydr_CYTB"/>
    <property type="match status" value="1"/>
</dbReference>
<dbReference type="GO" id="GO:0046872">
    <property type="term" value="F:metal ion binding"/>
    <property type="evidence" value="ECO:0007669"/>
    <property type="project" value="UniProtKB-KW"/>
</dbReference>
<feature type="transmembrane region" description="Helical" evidence="13">
    <location>
        <begin position="91"/>
        <end position="108"/>
    </location>
</feature>
<dbReference type="InterPro" id="IPR016174">
    <property type="entry name" value="Di-haem_cyt_TM"/>
</dbReference>
<evidence type="ECO:0000256" key="4">
    <source>
        <dbReference type="ARBA" id="ARBA00022475"/>
    </source>
</evidence>
<keyword evidence="16" id="KW-1185">Reference proteome</keyword>
<dbReference type="PANTHER" id="PTHR30529:SF6">
    <property type="entry name" value="BLL0291 PROTEIN"/>
    <property type="match status" value="1"/>
</dbReference>
<evidence type="ECO:0000256" key="11">
    <source>
        <dbReference type="ARBA" id="ARBA00023136"/>
    </source>
</evidence>
<evidence type="ECO:0000256" key="13">
    <source>
        <dbReference type="SAM" id="Phobius"/>
    </source>
</evidence>
<keyword evidence="5" id="KW-0349">Heme</keyword>